<dbReference type="InterPro" id="IPR023561">
    <property type="entry name" value="Carbonic_anhydrase_a-class"/>
</dbReference>
<sequence>MSAAMTQRDGLAVLAILIEVMKQATTAMRAVKHYNQRAFIPAFDVQSLLPKDLGRFYRYNGSLTTPPCYQSVFWTVFHERVQISKAQALTLHRIKFLIESDRSTSVRNDAPCQPSTWNSGYRTFIRRHLPPGTPTSLDQNQWEKFIKSLGGCDRPTQSFLHPDELEKVQSVCTSRGGKMLKENLCISKQPFTFVTVRSTQGTCGIRTINKETKHLILACEVLENQCVPVHFEGNPTDLKPSNNARDCQDPQTRSHASTFKMTPLWLFGFVFIFYGF</sequence>
<evidence type="ECO:0000313" key="3">
    <source>
        <dbReference type="EMBL" id="MEQ2164521.1"/>
    </source>
</evidence>
<comment type="similarity">
    <text evidence="1">Belongs to the alpha-carbonic anhydrase family.</text>
</comment>
<dbReference type="SUPFAM" id="SSF51069">
    <property type="entry name" value="Carbonic anhydrase"/>
    <property type="match status" value="1"/>
</dbReference>
<dbReference type="InterPro" id="IPR036398">
    <property type="entry name" value="CA_dom_sf"/>
</dbReference>
<dbReference type="InterPro" id="IPR036816">
    <property type="entry name" value="RNaseA-like_dom_sf"/>
</dbReference>
<dbReference type="InterPro" id="IPR001148">
    <property type="entry name" value="CA_dom"/>
</dbReference>
<reference evidence="3 4" key="1">
    <citation type="submission" date="2021-06" db="EMBL/GenBank/DDBJ databases">
        <authorList>
            <person name="Palmer J.M."/>
        </authorList>
    </citation>
    <scope>NUCLEOTIDE SEQUENCE [LARGE SCALE GENOMIC DNA]</scope>
    <source>
        <strain evidence="3 4">GA_2019</strain>
        <tissue evidence="3">Muscle</tissue>
    </source>
</reference>
<name>A0ABV0MZI1_9TELE</name>
<dbReference type="PANTHER" id="PTHR18952">
    <property type="entry name" value="CARBONIC ANHYDRASE"/>
    <property type="match status" value="1"/>
</dbReference>
<comment type="caution">
    <text evidence="3">The sequence shown here is derived from an EMBL/GenBank/DDBJ whole genome shotgun (WGS) entry which is preliminary data.</text>
</comment>
<dbReference type="Gene3D" id="3.10.130.10">
    <property type="entry name" value="Ribonuclease A-like domain"/>
    <property type="match status" value="1"/>
</dbReference>
<evidence type="ECO:0000259" key="2">
    <source>
        <dbReference type="PROSITE" id="PS51144"/>
    </source>
</evidence>
<accession>A0ABV0MZI1</accession>
<dbReference type="InterPro" id="IPR023412">
    <property type="entry name" value="RNaseA_domain"/>
</dbReference>
<dbReference type="Pfam" id="PF00074">
    <property type="entry name" value="RnaseA"/>
    <property type="match status" value="1"/>
</dbReference>
<dbReference type="Gene3D" id="3.10.200.10">
    <property type="entry name" value="Alpha carbonic anhydrase"/>
    <property type="match status" value="1"/>
</dbReference>
<dbReference type="SMART" id="SM01057">
    <property type="entry name" value="Carb_anhydrase"/>
    <property type="match status" value="1"/>
</dbReference>
<evidence type="ECO:0000256" key="1">
    <source>
        <dbReference type="ARBA" id="ARBA00010718"/>
    </source>
</evidence>
<proteinExistence type="inferred from homology"/>
<dbReference type="PROSITE" id="PS51144">
    <property type="entry name" value="ALPHA_CA_2"/>
    <property type="match status" value="1"/>
</dbReference>
<dbReference type="PANTHER" id="PTHR18952:SF84">
    <property type="entry name" value="CARBONIC ANHYDRASE 14"/>
    <property type="match status" value="1"/>
</dbReference>
<organism evidence="3 4">
    <name type="scientific">Goodea atripinnis</name>
    <dbReference type="NCBI Taxonomy" id="208336"/>
    <lineage>
        <taxon>Eukaryota</taxon>
        <taxon>Metazoa</taxon>
        <taxon>Chordata</taxon>
        <taxon>Craniata</taxon>
        <taxon>Vertebrata</taxon>
        <taxon>Euteleostomi</taxon>
        <taxon>Actinopterygii</taxon>
        <taxon>Neopterygii</taxon>
        <taxon>Teleostei</taxon>
        <taxon>Neoteleostei</taxon>
        <taxon>Acanthomorphata</taxon>
        <taxon>Ovalentaria</taxon>
        <taxon>Atherinomorphae</taxon>
        <taxon>Cyprinodontiformes</taxon>
        <taxon>Goodeidae</taxon>
        <taxon>Goodea</taxon>
    </lineage>
</organism>
<feature type="domain" description="Alpha-carbonic anhydrase" evidence="2">
    <location>
        <begin position="1"/>
        <end position="124"/>
    </location>
</feature>
<dbReference type="Proteomes" id="UP001476798">
    <property type="component" value="Unassembled WGS sequence"/>
</dbReference>
<dbReference type="Pfam" id="PF00194">
    <property type="entry name" value="Carb_anhydrase"/>
    <property type="match status" value="1"/>
</dbReference>
<keyword evidence="4" id="KW-1185">Reference proteome</keyword>
<protein>
    <recommendedName>
        <fullName evidence="2">Alpha-carbonic anhydrase domain-containing protein</fullName>
    </recommendedName>
</protein>
<dbReference type="SMART" id="SM00092">
    <property type="entry name" value="RNAse_Pc"/>
    <property type="match status" value="1"/>
</dbReference>
<dbReference type="EMBL" id="JAHRIO010020375">
    <property type="protein sequence ID" value="MEQ2164521.1"/>
    <property type="molecule type" value="Genomic_DNA"/>
</dbReference>
<evidence type="ECO:0000313" key="4">
    <source>
        <dbReference type="Proteomes" id="UP001476798"/>
    </source>
</evidence>
<gene>
    <name evidence="3" type="ORF">GOODEAATRI_007534</name>
</gene>